<feature type="compositionally biased region" description="Basic and acidic residues" evidence="1">
    <location>
        <begin position="145"/>
        <end position="157"/>
    </location>
</feature>
<proteinExistence type="predicted"/>
<feature type="compositionally biased region" description="Low complexity" evidence="1">
    <location>
        <begin position="218"/>
        <end position="232"/>
    </location>
</feature>
<evidence type="ECO:0000313" key="3">
    <source>
        <dbReference type="Proteomes" id="UP001172673"/>
    </source>
</evidence>
<feature type="region of interest" description="Disordered" evidence="1">
    <location>
        <begin position="73"/>
        <end position="100"/>
    </location>
</feature>
<comment type="caution">
    <text evidence="2">The sequence shown here is derived from an EMBL/GenBank/DDBJ whole genome shotgun (WGS) entry which is preliminary data.</text>
</comment>
<protein>
    <submittedName>
        <fullName evidence="2">Uncharacterized protein</fullName>
    </submittedName>
</protein>
<reference evidence="2" key="1">
    <citation type="submission" date="2022-10" db="EMBL/GenBank/DDBJ databases">
        <title>Culturing micro-colonial fungi from biological soil crusts in the Mojave desert and describing Neophaeococcomyces mojavensis, and introducing the new genera and species Taxawa tesnikishii.</title>
        <authorList>
            <person name="Kurbessoian T."/>
            <person name="Stajich J.E."/>
        </authorList>
    </citation>
    <scope>NUCLEOTIDE SEQUENCE</scope>
    <source>
        <strain evidence="2">TK_41</strain>
    </source>
</reference>
<feature type="compositionally biased region" description="Basic and acidic residues" evidence="1">
    <location>
        <begin position="315"/>
        <end position="328"/>
    </location>
</feature>
<gene>
    <name evidence="2" type="ORF">H2200_010491</name>
</gene>
<feature type="compositionally biased region" description="Low complexity" evidence="1">
    <location>
        <begin position="439"/>
        <end position="454"/>
    </location>
</feature>
<keyword evidence="3" id="KW-1185">Reference proteome</keyword>
<dbReference type="EMBL" id="JAPDRK010000017">
    <property type="protein sequence ID" value="KAJ9605101.1"/>
    <property type="molecule type" value="Genomic_DNA"/>
</dbReference>
<feature type="region of interest" description="Disordered" evidence="1">
    <location>
        <begin position="134"/>
        <end position="468"/>
    </location>
</feature>
<feature type="compositionally biased region" description="Basic and acidic residues" evidence="1">
    <location>
        <begin position="174"/>
        <end position="190"/>
    </location>
</feature>
<feature type="compositionally biased region" description="Acidic residues" evidence="1">
    <location>
        <begin position="404"/>
        <end position="421"/>
    </location>
</feature>
<evidence type="ECO:0000313" key="2">
    <source>
        <dbReference type="EMBL" id="KAJ9605101.1"/>
    </source>
</evidence>
<sequence>MPPGGRPPRGRPGRNNDRLWELQQQRAWDYDARVEELDTDDDNSPQGVELEQNYGQPRYRSDELRFTGIDLGGGMVRRRRSGDAHEDNFTPSEDEEEYEYDVQTGVIRRQDMQVAYRDKEELLVQRALERISRARALGKPNVKLSRAEIDALDRLERNQNPPRPSAAPKAAPKGKKEAPVVKRKPVEVRKNTGKGNARSASDSPTKGKSRELRGRGQSNAFSSSARASRDNSVTAYALPPPEVDYDRRAPYPQGYFLTGAHQMDPASRGSRTNSNQSLRQQAMPPPQHPYYTNRYSSNPDVLYGNRPGSGSSRSSRPDPAEMDWEPRARSTSNLINMPLDQIPYQSGVGRAPRFDPSDPRFASPQRRVASGPPTMQTQAVQYRRPQDELFLPEGQPEVYNYLTGDDEEDENNEDDDDDDSDYNAGVEVNVSERPGGNYAIQTRSATAAAAPRAKGNGKGTGGKSKKGR</sequence>
<evidence type="ECO:0000256" key="1">
    <source>
        <dbReference type="SAM" id="MobiDB-lite"/>
    </source>
</evidence>
<dbReference type="Proteomes" id="UP001172673">
    <property type="component" value="Unassembled WGS sequence"/>
</dbReference>
<name>A0AA38X1J2_9EURO</name>
<dbReference type="AlphaFoldDB" id="A0AA38X1J2"/>
<feature type="compositionally biased region" description="Polar residues" evidence="1">
    <location>
        <begin position="269"/>
        <end position="280"/>
    </location>
</feature>
<feature type="region of interest" description="Disordered" evidence="1">
    <location>
        <begin position="35"/>
        <end position="58"/>
    </location>
</feature>
<organism evidence="2 3">
    <name type="scientific">Cladophialophora chaetospira</name>
    <dbReference type="NCBI Taxonomy" id="386627"/>
    <lineage>
        <taxon>Eukaryota</taxon>
        <taxon>Fungi</taxon>
        <taxon>Dikarya</taxon>
        <taxon>Ascomycota</taxon>
        <taxon>Pezizomycotina</taxon>
        <taxon>Eurotiomycetes</taxon>
        <taxon>Chaetothyriomycetidae</taxon>
        <taxon>Chaetothyriales</taxon>
        <taxon>Herpotrichiellaceae</taxon>
        <taxon>Cladophialophora</taxon>
    </lineage>
</organism>
<accession>A0AA38X1J2</accession>